<feature type="region of interest" description="Disordered" evidence="2">
    <location>
        <begin position="144"/>
        <end position="171"/>
    </location>
</feature>
<proteinExistence type="predicted"/>
<evidence type="ECO:0000256" key="1">
    <source>
        <dbReference type="SAM" id="Coils"/>
    </source>
</evidence>
<feature type="coiled-coil region" evidence="1">
    <location>
        <begin position="180"/>
        <end position="210"/>
    </location>
</feature>
<sequence>MACSGNVSAAGSRGCSGVGAECSAYAANTFDSLLEELQTTGKVEVGGSGHNGVTGSASGGNTATLRRLHSFPADAKPPVPERLGDLAAKRVPPPPPPRTSSKSPLASPTNPMAPAPRRSPTRKGSLGSASNGLAVHLHSSLMVAENERQQPSPSTSSSCESINSQEGLQHRPAQMPHLRQEQLEIRHQELLKKQRALQEQYSRLQQLQQTPPPDLLQLKKTGSEGNIFSKMGMTFAPAISGSTSVVDSLATSRDVPNAEAKTKVYETDIL</sequence>
<protein>
    <submittedName>
        <fullName evidence="3">Uncharacterized protein</fullName>
    </submittedName>
</protein>
<feature type="compositionally biased region" description="Polar residues" evidence="2">
    <location>
        <begin position="53"/>
        <end position="63"/>
    </location>
</feature>
<dbReference type="Proteomes" id="UP001367676">
    <property type="component" value="Unassembled WGS sequence"/>
</dbReference>
<feature type="region of interest" description="Disordered" evidence="2">
    <location>
        <begin position="71"/>
        <end position="130"/>
    </location>
</feature>
<accession>A0AAN9TMB3</accession>
<feature type="compositionally biased region" description="Polar residues" evidence="2">
    <location>
        <begin position="99"/>
        <end position="110"/>
    </location>
</feature>
<name>A0AAN9TMB3_9HEMI</name>
<keyword evidence="4" id="KW-1185">Reference proteome</keyword>
<evidence type="ECO:0000256" key="2">
    <source>
        <dbReference type="SAM" id="MobiDB-lite"/>
    </source>
</evidence>
<keyword evidence="1" id="KW-0175">Coiled coil</keyword>
<organism evidence="3 4">
    <name type="scientific">Parthenolecanium corni</name>
    <dbReference type="NCBI Taxonomy" id="536013"/>
    <lineage>
        <taxon>Eukaryota</taxon>
        <taxon>Metazoa</taxon>
        <taxon>Ecdysozoa</taxon>
        <taxon>Arthropoda</taxon>
        <taxon>Hexapoda</taxon>
        <taxon>Insecta</taxon>
        <taxon>Pterygota</taxon>
        <taxon>Neoptera</taxon>
        <taxon>Paraneoptera</taxon>
        <taxon>Hemiptera</taxon>
        <taxon>Sternorrhyncha</taxon>
        <taxon>Coccoidea</taxon>
        <taxon>Coccidae</taxon>
        <taxon>Parthenolecanium</taxon>
    </lineage>
</organism>
<dbReference type="AlphaFoldDB" id="A0AAN9TMB3"/>
<dbReference type="EMBL" id="JBBCAQ010000036">
    <property type="protein sequence ID" value="KAK7575706.1"/>
    <property type="molecule type" value="Genomic_DNA"/>
</dbReference>
<feature type="region of interest" description="Disordered" evidence="2">
    <location>
        <begin position="44"/>
        <end position="63"/>
    </location>
</feature>
<comment type="caution">
    <text evidence="3">The sequence shown here is derived from an EMBL/GenBank/DDBJ whole genome shotgun (WGS) entry which is preliminary data.</text>
</comment>
<evidence type="ECO:0000313" key="4">
    <source>
        <dbReference type="Proteomes" id="UP001367676"/>
    </source>
</evidence>
<gene>
    <name evidence="3" type="ORF">V9T40_011992</name>
</gene>
<evidence type="ECO:0000313" key="3">
    <source>
        <dbReference type="EMBL" id="KAK7575706.1"/>
    </source>
</evidence>
<reference evidence="3 4" key="1">
    <citation type="submission" date="2024-03" db="EMBL/GenBank/DDBJ databases">
        <title>Adaptation during the transition from Ophiocordyceps entomopathogen to insect associate is accompanied by gene loss and intensified selection.</title>
        <authorList>
            <person name="Ward C.M."/>
            <person name="Onetto C.A."/>
            <person name="Borneman A.R."/>
        </authorList>
    </citation>
    <scope>NUCLEOTIDE SEQUENCE [LARGE SCALE GENOMIC DNA]</scope>
    <source>
        <strain evidence="3">AWRI1</strain>
        <tissue evidence="3">Single Adult Female</tissue>
    </source>
</reference>
<feature type="compositionally biased region" description="Low complexity" evidence="2">
    <location>
        <begin position="152"/>
        <end position="164"/>
    </location>
</feature>